<evidence type="ECO:0000313" key="3">
    <source>
        <dbReference type="Proteomes" id="UP000004099"/>
    </source>
</evidence>
<protein>
    <submittedName>
        <fullName evidence="2">Uncharacterized protein</fullName>
    </submittedName>
</protein>
<reference evidence="2 3" key="1">
    <citation type="submission" date="2011-01" db="EMBL/GenBank/DDBJ databases">
        <authorList>
            <person name="Muzny D."/>
            <person name="Qin X."/>
            <person name="Buhay C."/>
            <person name="Dugan-Rocha S."/>
            <person name="Ding Y."/>
            <person name="Chen G."/>
            <person name="Hawes A."/>
            <person name="Holder M."/>
            <person name="Jhangiani S."/>
            <person name="Johnson A."/>
            <person name="Khan Z."/>
            <person name="Li Z."/>
            <person name="Liu W."/>
            <person name="Liu X."/>
            <person name="Perez L."/>
            <person name="Shen H."/>
            <person name="Wang Q."/>
            <person name="Watt J."/>
            <person name="Xi L."/>
            <person name="Xin Y."/>
            <person name="Zhou J."/>
            <person name="Deng J."/>
            <person name="Jiang H."/>
            <person name="Liu Y."/>
            <person name="Qu J."/>
            <person name="Song X.-Z."/>
            <person name="Zhang L."/>
            <person name="Villasana D."/>
            <person name="Johnson A."/>
            <person name="Liu J."/>
            <person name="Liyanage D."/>
            <person name="Lorensuhewa L."/>
            <person name="Robinson T."/>
            <person name="Song A."/>
            <person name="Song B.-B."/>
            <person name="Dinh H."/>
            <person name="Thornton R."/>
            <person name="Coyle M."/>
            <person name="Francisco L."/>
            <person name="Jackson L."/>
            <person name="Javaid M."/>
            <person name="Korchina V."/>
            <person name="Kovar C."/>
            <person name="Mata R."/>
            <person name="Mathew T."/>
            <person name="Ngo R."/>
            <person name="Nguyen L."/>
            <person name="Nguyen N."/>
            <person name="Okwuonu G."/>
            <person name="Ongeri F."/>
            <person name="Pham C."/>
            <person name="Simmons D."/>
            <person name="Wilczek-Boney K."/>
            <person name="Hale W."/>
            <person name="Jakkamsetti A."/>
            <person name="Pham P."/>
            <person name="Ruth R."/>
            <person name="San Lucas F."/>
            <person name="Warren J."/>
            <person name="Zhang J."/>
            <person name="Zhao Z."/>
            <person name="Zhou C."/>
            <person name="Zhu D."/>
            <person name="Lee S."/>
            <person name="Bess C."/>
            <person name="Blankenburg K."/>
            <person name="Forbes L."/>
            <person name="Fu Q."/>
            <person name="Gubbala S."/>
            <person name="Hirani K."/>
            <person name="Jayaseelan J.C."/>
            <person name="Lara F."/>
            <person name="Munidasa M."/>
            <person name="Palculict T."/>
            <person name="Patil S."/>
            <person name="Pu L.-L."/>
            <person name="Saada N."/>
            <person name="Tang L."/>
            <person name="Weissenberger G."/>
            <person name="Zhu Y."/>
            <person name="Hemphill L."/>
            <person name="Shang Y."/>
            <person name="Youmans B."/>
            <person name="Ayvaz T."/>
            <person name="Ross M."/>
            <person name="Santibanez J."/>
            <person name="Aqrawi P."/>
            <person name="Gross S."/>
            <person name="Joshi V."/>
            <person name="Fowler G."/>
            <person name="Nazareth L."/>
            <person name="Reid J."/>
            <person name="Worley K."/>
            <person name="Petrosino J."/>
            <person name="Highlander S."/>
            <person name="Gibbs R."/>
        </authorList>
    </citation>
    <scope>NUCLEOTIDE SEQUENCE [LARGE SCALE GENOMIC DNA]</scope>
    <source>
        <strain evidence="2 3">ATCC 25644</strain>
    </source>
</reference>
<dbReference type="AlphaFoldDB" id="E7FSY1"/>
<evidence type="ECO:0000313" key="2">
    <source>
        <dbReference type="EMBL" id="EFZ33838.1"/>
    </source>
</evidence>
<evidence type="ECO:0000256" key="1">
    <source>
        <dbReference type="SAM" id="Phobius"/>
    </source>
</evidence>
<dbReference type="HOGENOM" id="CLU_2844403_0_0_9"/>
<organism evidence="2 3">
    <name type="scientific">Ligilactobacillus ruminis ATCC 25644</name>
    <dbReference type="NCBI Taxonomy" id="525362"/>
    <lineage>
        <taxon>Bacteria</taxon>
        <taxon>Bacillati</taxon>
        <taxon>Bacillota</taxon>
        <taxon>Bacilli</taxon>
        <taxon>Lactobacillales</taxon>
        <taxon>Lactobacillaceae</taxon>
        <taxon>Ligilactobacillus</taxon>
    </lineage>
</organism>
<proteinExistence type="predicted"/>
<name>E7FSY1_9LACO</name>
<comment type="caution">
    <text evidence="2">The sequence shown here is derived from an EMBL/GenBank/DDBJ whole genome shotgun (WGS) entry which is preliminary data.</text>
</comment>
<sequence length="65" mass="7237">MVKSGEIGDVLSVETFYTILSEVSKILSYSEINIWSAMGAWGATDLMLIFQILGTNHINRMIVTK</sequence>
<gene>
    <name evidence="2" type="ORF">HMPREF0542_12008</name>
</gene>
<dbReference type="Proteomes" id="UP000004099">
    <property type="component" value="Unassembled WGS sequence"/>
</dbReference>
<keyword evidence="1" id="KW-0812">Transmembrane</keyword>
<keyword evidence="1" id="KW-1133">Transmembrane helix</keyword>
<dbReference type="EMBL" id="ACGS02000049">
    <property type="protein sequence ID" value="EFZ33838.1"/>
    <property type="molecule type" value="Genomic_DNA"/>
</dbReference>
<feature type="transmembrane region" description="Helical" evidence="1">
    <location>
        <begin position="32"/>
        <end position="53"/>
    </location>
</feature>
<accession>E7FSY1</accession>
<keyword evidence="1" id="KW-0472">Membrane</keyword>